<feature type="chain" id="PRO_5038454042" description="Apple domain-containing protein" evidence="1">
    <location>
        <begin position="21"/>
        <end position="237"/>
    </location>
</feature>
<evidence type="ECO:0000313" key="3">
    <source>
        <dbReference type="EMBL" id="KAH3773942.1"/>
    </source>
</evidence>
<accession>A0A9D4E946</accession>
<evidence type="ECO:0000256" key="1">
    <source>
        <dbReference type="SAM" id="SignalP"/>
    </source>
</evidence>
<evidence type="ECO:0000313" key="4">
    <source>
        <dbReference type="Proteomes" id="UP000828390"/>
    </source>
</evidence>
<dbReference type="SMART" id="SM00473">
    <property type="entry name" value="PAN_AP"/>
    <property type="match status" value="2"/>
</dbReference>
<organism evidence="3 4">
    <name type="scientific">Dreissena polymorpha</name>
    <name type="common">Zebra mussel</name>
    <name type="synonym">Mytilus polymorpha</name>
    <dbReference type="NCBI Taxonomy" id="45954"/>
    <lineage>
        <taxon>Eukaryota</taxon>
        <taxon>Metazoa</taxon>
        <taxon>Spiralia</taxon>
        <taxon>Lophotrochozoa</taxon>
        <taxon>Mollusca</taxon>
        <taxon>Bivalvia</taxon>
        <taxon>Autobranchia</taxon>
        <taxon>Heteroconchia</taxon>
        <taxon>Euheterodonta</taxon>
        <taxon>Imparidentia</taxon>
        <taxon>Neoheterodontei</taxon>
        <taxon>Myida</taxon>
        <taxon>Dreissenoidea</taxon>
        <taxon>Dreissenidae</taxon>
        <taxon>Dreissena</taxon>
    </lineage>
</organism>
<name>A0A9D4E946_DREPO</name>
<feature type="signal peptide" evidence="1">
    <location>
        <begin position="1"/>
        <end position="20"/>
    </location>
</feature>
<protein>
    <recommendedName>
        <fullName evidence="2">Apple domain-containing protein</fullName>
    </recommendedName>
</protein>
<evidence type="ECO:0000259" key="2">
    <source>
        <dbReference type="PROSITE" id="PS50948"/>
    </source>
</evidence>
<dbReference type="Proteomes" id="UP000828390">
    <property type="component" value="Unassembled WGS sequence"/>
</dbReference>
<reference evidence="3" key="2">
    <citation type="submission" date="2020-11" db="EMBL/GenBank/DDBJ databases">
        <authorList>
            <person name="McCartney M.A."/>
            <person name="Auch B."/>
            <person name="Kono T."/>
            <person name="Mallez S."/>
            <person name="Becker A."/>
            <person name="Gohl D.M."/>
            <person name="Silverstein K.A.T."/>
            <person name="Koren S."/>
            <person name="Bechman K.B."/>
            <person name="Herman A."/>
            <person name="Abrahante J.E."/>
            <person name="Garbe J."/>
        </authorList>
    </citation>
    <scope>NUCLEOTIDE SEQUENCE</scope>
    <source>
        <strain evidence="3">Duluth1</strain>
        <tissue evidence="3">Whole animal</tissue>
    </source>
</reference>
<keyword evidence="4" id="KW-1185">Reference proteome</keyword>
<reference evidence="3" key="1">
    <citation type="journal article" date="2019" name="bioRxiv">
        <title>The Genome of the Zebra Mussel, Dreissena polymorpha: A Resource for Invasive Species Research.</title>
        <authorList>
            <person name="McCartney M.A."/>
            <person name="Auch B."/>
            <person name="Kono T."/>
            <person name="Mallez S."/>
            <person name="Zhang Y."/>
            <person name="Obille A."/>
            <person name="Becker A."/>
            <person name="Abrahante J.E."/>
            <person name="Garbe J."/>
            <person name="Badalamenti J.P."/>
            <person name="Herman A."/>
            <person name="Mangelson H."/>
            <person name="Liachko I."/>
            <person name="Sullivan S."/>
            <person name="Sone E.D."/>
            <person name="Koren S."/>
            <person name="Silverstein K.A.T."/>
            <person name="Beckman K.B."/>
            <person name="Gohl D.M."/>
        </authorList>
    </citation>
    <scope>NUCLEOTIDE SEQUENCE</scope>
    <source>
        <strain evidence="3">Duluth1</strain>
        <tissue evidence="3">Whole animal</tissue>
    </source>
</reference>
<sequence length="237" mass="26700">MVPFGFQAIIFVLVTLYTLGTSDMAVHTATKRSNLDNMITPLRIQWEVTKRGTTLCVAECSNDPECNSVFYNKVTKKCQGHSVTFGLLDNHMTGQSDTRYYVPFRGHGYILDACTVDADCTIPNSTCWDSRQCMCKPGYSFSPSSRQCVYPCSQFGPLFMTYADSFVHANNLETINNIPLEDCFNLCRNKISFTCRAVEYMGNNCILSNVTAKDTGTTFARDTLREYNVSYHQRDCA</sequence>
<dbReference type="PROSITE" id="PS50948">
    <property type="entry name" value="PAN"/>
    <property type="match status" value="1"/>
</dbReference>
<keyword evidence="1" id="KW-0732">Signal</keyword>
<dbReference type="SUPFAM" id="SSF57414">
    <property type="entry name" value="Hairpin loop containing domain-like"/>
    <property type="match status" value="2"/>
</dbReference>
<dbReference type="InterPro" id="IPR000742">
    <property type="entry name" value="EGF"/>
</dbReference>
<dbReference type="AlphaFoldDB" id="A0A9D4E946"/>
<comment type="caution">
    <text evidence="3">The sequence shown here is derived from an EMBL/GenBank/DDBJ whole genome shotgun (WGS) entry which is preliminary data.</text>
</comment>
<dbReference type="EMBL" id="JAIWYP010000009">
    <property type="protein sequence ID" value="KAH3773942.1"/>
    <property type="molecule type" value="Genomic_DNA"/>
</dbReference>
<dbReference type="Pfam" id="PF00024">
    <property type="entry name" value="PAN_1"/>
    <property type="match status" value="2"/>
</dbReference>
<feature type="domain" description="Apple" evidence="2">
    <location>
        <begin position="152"/>
        <end position="236"/>
    </location>
</feature>
<dbReference type="Gene3D" id="3.50.4.10">
    <property type="entry name" value="Hepatocyte Growth Factor"/>
    <property type="match status" value="1"/>
</dbReference>
<proteinExistence type="predicted"/>
<dbReference type="InterPro" id="IPR003609">
    <property type="entry name" value="Pan_app"/>
</dbReference>
<gene>
    <name evidence="3" type="ORF">DPMN_175313</name>
</gene>
<dbReference type="PROSITE" id="PS01186">
    <property type="entry name" value="EGF_2"/>
    <property type="match status" value="1"/>
</dbReference>